<evidence type="ECO:0000313" key="3">
    <source>
        <dbReference type="EMBL" id="EAN96980.1"/>
    </source>
</evidence>
<dbReference type="AlphaFoldDB" id="Q4DWS6"/>
<reference evidence="3 4" key="1">
    <citation type="journal article" date="2005" name="Science">
        <title>The genome sequence of Trypanosoma cruzi, etiologic agent of Chagas disease.</title>
        <authorList>
            <person name="El-Sayed N.M."/>
            <person name="Myler P.J."/>
            <person name="Bartholomeu D.C."/>
            <person name="Nilsson D."/>
            <person name="Aggarwal G."/>
            <person name="Tran A.N."/>
            <person name="Ghedin E."/>
            <person name="Worthey E.A."/>
            <person name="Delcher A.L."/>
            <person name="Blandin G."/>
            <person name="Westenberger S.J."/>
            <person name="Caler E."/>
            <person name="Cerqueira G.C."/>
            <person name="Branche C."/>
            <person name="Haas B."/>
            <person name="Anupama A."/>
            <person name="Arner E."/>
            <person name="Aslund L."/>
            <person name="Attipoe P."/>
            <person name="Bontempi E."/>
            <person name="Bringaud F."/>
            <person name="Burton P."/>
            <person name="Cadag E."/>
            <person name="Campbell D.A."/>
            <person name="Carrington M."/>
            <person name="Crabtree J."/>
            <person name="Darban H."/>
            <person name="da Silveira J.F."/>
            <person name="de Jong P."/>
            <person name="Edwards K."/>
            <person name="Englund P.T."/>
            <person name="Fazelina G."/>
            <person name="Feldblyum T."/>
            <person name="Ferella M."/>
            <person name="Frasch A.C."/>
            <person name="Gull K."/>
            <person name="Horn D."/>
            <person name="Hou L."/>
            <person name="Huang Y."/>
            <person name="Kindlund E."/>
            <person name="Klingbeil M."/>
            <person name="Kluge S."/>
            <person name="Koo H."/>
            <person name="Lacerda D."/>
            <person name="Levin M.J."/>
            <person name="Lorenzi H."/>
            <person name="Louie T."/>
            <person name="Machado C.R."/>
            <person name="McCulloch R."/>
            <person name="McKenna A."/>
            <person name="Mizuno Y."/>
            <person name="Mottram J.C."/>
            <person name="Nelson S."/>
            <person name="Ochaya S."/>
            <person name="Osoegawa K."/>
            <person name="Pai G."/>
            <person name="Parsons M."/>
            <person name="Pentony M."/>
            <person name="Pettersson U."/>
            <person name="Pop M."/>
            <person name="Ramirez J.L."/>
            <person name="Rinta J."/>
            <person name="Robertson L."/>
            <person name="Salzberg S.L."/>
            <person name="Sanchez D.O."/>
            <person name="Seyler A."/>
            <person name="Sharma R."/>
            <person name="Shetty J."/>
            <person name="Simpson A.J."/>
            <person name="Sisk E."/>
            <person name="Tammi M.T."/>
            <person name="Tarleton R."/>
            <person name="Teixeira S."/>
            <person name="Van Aken S."/>
            <person name="Vogt C."/>
            <person name="Ward P.N."/>
            <person name="Wickstead B."/>
            <person name="Wortman J."/>
            <person name="White O."/>
            <person name="Fraser C.M."/>
            <person name="Stuart K.D."/>
            <person name="Andersson B."/>
        </authorList>
    </citation>
    <scope>NUCLEOTIDE SEQUENCE [LARGE SCALE GENOMIC DNA]</scope>
    <source>
        <strain evidence="3 4">CL Brener</strain>
    </source>
</reference>
<dbReference type="Proteomes" id="UP000002296">
    <property type="component" value="Unassembled WGS sequence"/>
</dbReference>
<keyword evidence="2" id="KW-0812">Transmembrane</keyword>
<dbReference type="RefSeq" id="XP_818831.1">
    <property type="nucleotide sequence ID" value="XM_813738.1"/>
</dbReference>
<feature type="compositionally biased region" description="Low complexity" evidence="1">
    <location>
        <begin position="29"/>
        <end position="41"/>
    </location>
</feature>
<comment type="caution">
    <text evidence="3">The sequence shown here is derived from an EMBL/GenBank/DDBJ whole genome shotgun (WGS) entry which is preliminary data.</text>
</comment>
<gene>
    <name evidence="3" type="ORF">Tc00.1047053508409.199</name>
</gene>
<dbReference type="EMBL" id="AAHK01000122">
    <property type="protein sequence ID" value="EAN96980.1"/>
    <property type="molecule type" value="Genomic_DNA"/>
</dbReference>
<organism evidence="3 4">
    <name type="scientific">Trypanosoma cruzi (strain CL Brener)</name>
    <dbReference type="NCBI Taxonomy" id="353153"/>
    <lineage>
        <taxon>Eukaryota</taxon>
        <taxon>Discoba</taxon>
        <taxon>Euglenozoa</taxon>
        <taxon>Kinetoplastea</taxon>
        <taxon>Metakinetoplastina</taxon>
        <taxon>Trypanosomatida</taxon>
        <taxon>Trypanosomatidae</taxon>
        <taxon>Trypanosoma</taxon>
        <taxon>Schizotrypanum</taxon>
    </lineage>
</organism>
<sequence length="120" mass="13235">MMSPHICWSQYLQIKRSKAKTKDCKGMPTRTASRASRSASRGQRRTKSPAKANGRVSGNGASLTEEALTVEAILAGRPSTASCRSSPWGMWTAIVLLEVVAFVWLKWAMDIYGVYRLARS</sequence>
<evidence type="ECO:0000256" key="1">
    <source>
        <dbReference type="SAM" id="MobiDB-lite"/>
    </source>
</evidence>
<protein>
    <submittedName>
        <fullName evidence="3">Uncharacterized protein</fullName>
    </submittedName>
</protein>
<keyword evidence="2" id="KW-1133">Transmembrane helix</keyword>
<feature type="region of interest" description="Disordered" evidence="1">
    <location>
        <begin position="17"/>
        <end position="62"/>
    </location>
</feature>
<dbReference type="OMA" id="WGMWAVI"/>
<keyword evidence="2" id="KW-0472">Membrane</keyword>
<dbReference type="KEGG" id="tcr:508409.199"/>
<dbReference type="PaxDb" id="353153-Q4DWS6"/>
<dbReference type="GeneID" id="3551153"/>
<evidence type="ECO:0000256" key="2">
    <source>
        <dbReference type="SAM" id="Phobius"/>
    </source>
</evidence>
<evidence type="ECO:0000313" key="4">
    <source>
        <dbReference type="Proteomes" id="UP000002296"/>
    </source>
</evidence>
<feature type="transmembrane region" description="Helical" evidence="2">
    <location>
        <begin position="88"/>
        <end position="109"/>
    </location>
</feature>
<dbReference type="InParanoid" id="Q4DWS6"/>
<proteinExistence type="predicted"/>
<keyword evidence="4" id="KW-1185">Reference proteome</keyword>
<name>Q4DWS6_TRYCC</name>
<accession>Q4DWS6</accession>